<protein>
    <submittedName>
        <fullName evidence="10">FUSC family protein</fullName>
    </submittedName>
</protein>
<evidence type="ECO:0000256" key="5">
    <source>
        <dbReference type="ARBA" id="ARBA00023136"/>
    </source>
</evidence>
<evidence type="ECO:0000256" key="2">
    <source>
        <dbReference type="ARBA" id="ARBA00022475"/>
    </source>
</evidence>
<name>A0ABS3RQ58_9ACTN</name>
<keyword evidence="4 8" id="KW-1133">Transmembrane helix</keyword>
<dbReference type="PANTHER" id="PTHR30509:SF9">
    <property type="entry name" value="MULTIDRUG RESISTANCE PROTEIN MDTO"/>
    <property type="match status" value="1"/>
</dbReference>
<keyword evidence="3 8" id="KW-0812">Transmembrane</keyword>
<evidence type="ECO:0000256" key="1">
    <source>
        <dbReference type="ARBA" id="ARBA00004651"/>
    </source>
</evidence>
<reference evidence="10 11" key="1">
    <citation type="submission" date="2021-03" db="EMBL/GenBank/DDBJ databases">
        <title>Actinomadura violae sp. nov., isolated from lichen in Thailand.</title>
        <authorList>
            <person name="Kanchanasin P."/>
            <person name="Saeng-In P."/>
            <person name="Phongsopitanun W."/>
            <person name="Yuki M."/>
            <person name="Kudo T."/>
            <person name="Ohkuma M."/>
            <person name="Tanasupawat S."/>
        </authorList>
    </citation>
    <scope>NUCLEOTIDE SEQUENCE [LARGE SCALE GENOMIC DNA]</scope>
    <source>
        <strain evidence="10 11">LCR2-06</strain>
    </source>
</reference>
<feature type="transmembrane region" description="Helical" evidence="8">
    <location>
        <begin position="49"/>
        <end position="68"/>
    </location>
</feature>
<keyword evidence="2" id="KW-1003">Cell membrane</keyword>
<evidence type="ECO:0000313" key="10">
    <source>
        <dbReference type="EMBL" id="MBO2458879.1"/>
    </source>
</evidence>
<evidence type="ECO:0000256" key="3">
    <source>
        <dbReference type="ARBA" id="ARBA00022692"/>
    </source>
</evidence>
<evidence type="ECO:0000256" key="8">
    <source>
        <dbReference type="SAM" id="Phobius"/>
    </source>
</evidence>
<keyword evidence="11" id="KW-1185">Reference proteome</keyword>
<dbReference type="PANTHER" id="PTHR30509">
    <property type="entry name" value="P-HYDROXYBENZOIC ACID EFFLUX PUMP SUBUNIT-RELATED"/>
    <property type="match status" value="1"/>
</dbReference>
<feature type="region of interest" description="Disordered" evidence="7">
    <location>
        <begin position="719"/>
        <end position="746"/>
    </location>
</feature>
<comment type="subcellular location">
    <subcellularLocation>
        <location evidence="1">Cell membrane</location>
        <topology evidence="1">Multi-pass membrane protein</topology>
    </subcellularLocation>
</comment>
<comment type="similarity">
    <text evidence="6">Belongs to the YccS/YhfK family.</text>
</comment>
<evidence type="ECO:0000313" key="11">
    <source>
        <dbReference type="Proteomes" id="UP000680206"/>
    </source>
</evidence>
<feature type="transmembrane region" description="Helical" evidence="8">
    <location>
        <begin position="23"/>
        <end position="42"/>
    </location>
</feature>
<feature type="transmembrane region" description="Helical" evidence="8">
    <location>
        <begin position="74"/>
        <end position="92"/>
    </location>
</feature>
<evidence type="ECO:0000259" key="9">
    <source>
        <dbReference type="Pfam" id="PF13515"/>
    </source>
</evidence>
<feature type="transmembrane region" description="Helical" evidence="8">
    <location>
        <begin position="473"/>
        <end position="497"/>
    </location>
</feature>
<feature type="transmembrane region" description="Helical" evidence="8">
    <location>
        <begin position="425"/>
        <end position="442"/>
    </location>
</feature>
<dbReference type="InterPro" id="IPR049453">
    <property type="entry name" value="Memb_transporter_dom"/>
</dbReference>
<dbReference type="Proteomes" id="UP000680206">
    <property type="component" value="Unassembled WGS sequence"/>
</dbReference>
<feature type="transmembrane region" description="Helical" evidence="8">
    <location>
        <begin position="101"/>
        <end position="119"/>
    </location>
</feature>
<evidence type="ECO:0000256" key="6">
    <source>
        <dbReference type="ARBA" id="ARBA00043993"/>
    </source>
</evidence>
<evidence type="ECO:0000256" key="4">
    <source>
        <dbReference type="ARBA" id="ARBA00022989"/>
    </source>
</evidence>
<dbReference type="EMBL" id="JAGEPF010000009">
    <property type="protein sequence ID" value="MBO2458879.1"/>
    <property type="molecule type" value="Genomic_DNA"/>
</dbReference>
<evidence type="ECO:0000256" key="7">
    <source>
        <dbReference type="SAM" id="MobiDB-lite"/>
    </source>
</evidence>
<gene>
    <name evidence="10" type="ORF">J4709_14965</name>
</gene>
<feature type="domain" description="Integral membrane bound transporter" evidence="9">
    <location>
        <begin position="387"/>
        <end position="512"/>
    </location>
</feature>
<feature type="transmembrane region" description="Helical" evidence="8">
    <location>
        <begin position="398"/>
        <end position="418"/>
    </location>
</feature>
<accession>A0ABS3RQ58</accession>
<dbReference type="Pfam" id="PF13515">
    <property type="entry name" value="FUSC_2"/>
    <property type="match status" value="1"/>
</dbReference>
<feature type="transmembrane region" description="Helical" evidence="8">
    <location>
        <begin position="503"/>
        <end position="520"/>
    </location>
</feature>
<proteinExistence type="inferred from homology"/>
<organism evidence="10 11">
    <name type="scientific">Actinomadura violacea</name>
    <dbReference type="NCBI Taxonomy" id="2819934"/>
    <lineage>
        <taxon>Bacteria</taxon>
        <taxon>Bacillati</taxon>
        <taxon>Actinomycetota</taxon>
        <taxon>Actinomycetes</taxon>
        <taxon>Streptosporangiales</taxon>
        <taxon>Thermomonosporaceae</taxon>
        <taxon>Actinomadura</taxon>
    </lineage>
</organism>
<comment type="caution">
    <text evidence="10">The sequence shown here is derived from an EMBL/GenBank/DDBJ whole genome shotgun (WGS) entry which is preliminary data.</text>
</comment>
<dbReference type="RefSeq" id="WP_208241105.1">
    <property type="nucleotide sequence ID" value="NZ_JAGEPF010000009.1"/>
</dbReference>
<feature type="transmembrane region" description="Helical" evidence="8">
    <location>
        <begin position="374"/>
        <end position="392"/>
    </location>
</feature>
<feature type="compositionally biased region" description="Low complexity" evidence="7">
    <location>
        <begin position="720"/>
        <end position="746"/>
    </location>
</feature>
<feature type="transmembrane region" description="Helical" evidence="8">
    <location>
        <begin position="125"/>
        <end position="143"/>
    </location>
</feature>
<sequence>MLVGLPAGMAAGYGVAGALGEPAFIGLMLGALPAMLTSLLIADNGAARATIRSVVVYAPFIAALYLSMTLHPHRFLGLAALVPVLFAQFYAARFAPWGNDAGAVLFAGYLCGLLLPMPLTEFGPMAAIAAAGLAAATAARLALCRPAPAKALARIQRAFLACAADVTSAAADLLDAGAGTGPERERALRRLRRRQARLNEAALVADGLLAQPGTTGEAERLHRLLFETELVVQAVARAVRELDGHAPPGDLRRRVTGALRAHAMGGPGAEFDERAPRDLVGWLDRRRASGPPADVGTSSLVHHLAVLLTDLSRTSRTWVDAGRAAPGKGDGAPFQSPVVLSAGHAVLGSGPVAERILASGGAWRRLRVSPHLRTALQVAVAISIAVPVGDLISGRRFYWAAIGVMIIFTGTNTTYERVRKTGQRALGTVAGGALGIASFELLGAAHPWISLLLVVAGLTVGAYSIASHYTWWVIGLVVALVQLYAFTTGFHTSLILLRLAENMVGALTAVLVGLVLLPVGTRSMIDEAVRGHLSAVRDLVADAGAPPPDAADVRLSSASRAVDQALFRLNAVLRPIVRRPTGGSGHADAETLMTLTTVTGYAREIAAAAVAMPPEAERTLQAVTARMALSLEALIGAFAGETGGVWRRSVEAIDRLDQALVHDLDAVALRQRLQFLALADDALATLAEHRGMRVMGMEYAKVAPERRLQLASLRSRHRLATASRPPADPAPAAAGRAAASGAVSGL</sequence>
<keyword evidence="5 8" id="KW-0472">Membrane</keyword>